<evidence type="ECO:0000313" key="2">
    <source>
        <dbReference type="EMBL" id="CAP87061.1"/>
    </source>
</evidence>
<keyword evidence="3" id="KW-1185">Reference proteome</keyword>
<protein>
    <submittedName>
        <fullName evidence="2">Pc24g01530 protein</fullName>
    </submittedName>
</protein>
<evidence type="ECO:0000313" key="3">
    <source>
        <dbReference type="Proteomes" id="UP000000724"/>
    </source>
</evidence>
<proteinExistence type="predicted"/>
<dbReference type="VEuPathDB" id="FungiDB:PCH_Pc24g01530"/>
<organism evidence="2 3">
    <name type="scientific">Penicillium rubens (strain ATCC 28089 / DSM 1075 / NRRL 1951 / Wisconsin 54-1255)</name>
    <name type="common">Penicillium chrysogenum</name>
    <dbReference type="NCBI Taxonomy" id="500485"/>
    <lineage>
        <taxon>Eukaryota</taxon>
        <taxon>Fungi</taxon>
        <taxon>Dikarya</taxon>
        <taxon>Ascomycota</taxon>
        <taxon>Pezizomycotina</taxon>
        <taxon>Eurotiomycetes</taxon>
        <taxon>Eurotiomycetidae</taxon>
        <taxon>Eurotiales</taxon>
        <taxon>Aspergillaceae</taxon>
        <taxon>Penicillium</taxon>
        <taxon>Penicillium chrysogenum species complex</taxon>
    </lineage>
</organism>
<dbReference type="EMBL" id="AM920439">
    <property type="protein sequence ID" value="CAP87061.1"/>
    <property type="molecule type" value="Genomic_DNA"/>
</dbReference>
<reference evidence="2 3" key="1">
    <citation type="journal article" date="2008" name="Nat. Biotechnol.">
        <title>Genome sequencing and analysis of the filamentous fungus Penicillium chrysogenum.</title>
        <authorList>
            <person name="van den Berg M.A."/>
            <person name="Albang R."/>
            <person name="Albermann K."/>
            <person name="Badger J.H."/>
            <person name="Daran J.-M."/>
            <person name="Driessen A.J.M."/>
            <person name="Garcia-Estrada C."/>
            <person name="Fedorova N.D."/>
            <person name="Harris D.M."/>
            <person name="Heijne W.H.M."/>
            <person name="Joardar V.S."/>
            <person name="Kiel J.A.K.W."/>
            <person name="Kovalchuk A."/>
            <person name="Martin J.F."/>
            <person name="Nierman W.C."/>
            <person name="Nijland J.G."/>
            <person name="Pronk J.T."/>
            <person name="Roubos J.A."/>
            <person name="van der Klei I.J."/>
            <person name="van Peij N.N.M.E."/>
            <person name="Veenhuis M."/>
            <person name="von Doehren H."/>
            <person name="Wagner C."/>
            <person name="Wortman J.R."/>
            <person name="Bovenberg R.A.L."/>
        </authorList>
    </citation>
    <scope>NUCLEOTIDE SEQUENCE [LARGE SCALE GENOMIC DNA]</scope>
    <source>
        <strain evidence="3">ATCC 28089 / DSM 1075 / NRRL 1951 / Wisconsin 54-1255</strain>
    </source>
</reference>
<dbReference type="OrthoDB" id="2137750at2759"/>
<gene>
    <name evidence="2" type="ORF">Pc24g01530</name>
    <name evidence="2" type="ORF">PCH_Pc24g01530</name>
</gene>
<feature type="region of interest" description="Disordered" evidence="1">
    <location>
        <begin position="60"/>
        <end position="93"/>
    </location>
</feature>
<dbReference type="InterPro" id="IPR019626">
    <property type="entry name" value="Stress-induced_KGG_rpt"/>
</dbReference>
<name>B6HWU4_PENRW</name>
<dbReference type="AlphaFoldDB" id="B6HWU4"/>
<accession>B6HWU4</accession>
<dbReference type="Pfam" id="PF10685">
    <property type="entry name" value="KGG"/>
    <property type="match status" value="1"/>
</dbReference>
<dbReference type="BioCyc" id="PCHR:PC24G01530-MONOMER"/>
<sequence length="93" mass="9916">MILNEDLLNDRPRMMKDAVGLIFVPKKGMGELQAPGRLHEHDKVTASVVTQCVKVRDIASKGGHASGGSFQPGDPRAKEAGRKGGHSSGQPEE</sequence>
<dbReference type="HOGENOM" id="CLU_2400360_0_0_1"/>
<dbReference type="Proteomes" id="UP000000724">
    <property type="component" value="Contig Pc00c24"/>
</dbReference>
<evidence type="ECO:0000256" key="1">
    <source>
        <dbReference type="SAM" id="MobiDB-lite"/>
    </source>
</evidence>